<evidence type="ECO:0000313" key="8">
    <source>
        <dbReference type="EMBL" id="KAK3239097.1"/>
    </source>
</evidence>
<feature type="compositionally biased region" description="Polar residues" evidence="5">
    <location>
        <begin position="134"/>
        <end position="143"/>
    </location>
</feature>
<dbReference type="SUPFAM" id="SSF57850">
    <property type="entry name" value="RING/U-box"/>
    <property type="match status" value="1"/>
</dbReference>
<dbReference type="Pfam" id="PF01753">
    <property type="entry name" value="zf-MYND"/>
    <property type="match status" value="1"/>
</dbReference>
<dbReference type="Gene3D" id="3.30.40.10">
    <property type="entry name" value="Zinc/RING finger domain, C3HC4 (zinc finger)"/>
    <property type="match status" value="1"/>
</dbReference>
<feature type="compositionally biased region" description="Basic and acidic residues" evidence="5">
    <location>
        <begin position="196"/>
        <end position="206"/>
    </location>
</feature>
<feature type="compositionally biased region" description="Basic and acidic residues" evidence="5">
    <location>
        <begin position="121"/>
        <end position="131"/>
    </location>
</feature>
<dbReference type="InterPro" id="IPR001841">
    <property type="entry name" value="Znf_RING"/>
</dbReference>
<dbReference type="GO" id="GO:0008270">
    <property type="term" value="F:zinc ion binding"/>
    <property type="evidence" value="ECO:0007669"/>
    <property type="project" value="UniProtKB-KW"/>
</dbReference>
<reference evidence="8 9" key="1">
    <citation type="journal article" date="2015" name="Genome Biol. Evol.">
        <title>Comparative Genomics of a Bacterivorous Green Alga Reveals Evolutionary Causalities and Consequences of Phago-Mixotrophic Mode of Nutrition.</title>
        <authorList>
            <person name="Burns J.A."/>
            <person name="Paasch A."/>
            <person name="Narechania A."/>
            <person name="Kim E."/>
        </authorList>
    </citation>
    <scope>NUCLEOTIDE SEQUENCE [LARGE SCALE GENOMIC DNA]</scope>
    <source>
        <strain evidence="8 9">PLY_AMNH</strain>
    </source>
</reference>
<proteinExistence type="predicted"/>
<feature type="compositionally biased region" description="Polar residues" evidence="5">
    <location>
        <begin position="207"/>
        <end position="225"/>
    </location>
</feature>
<evidence type="ECO:0000256" key="1">
    <source>
        <dbReference type="ARBA" id="ARBA00022723"/>
    </source>
</evidence>
<dbReference type="GO" id="GO:0005886">
    <property type="term" value="C:plasma membrane"/>
    <property type="evidence" value="ECO:0007669"/>
    <property type="project" value="TreeGrafter"/>
</dbReference>
<dbReference type="PANTHER" id="PTHR46574:SF1">
    <property type="entry name" value="43 KDA RECEPTOR-ASSOCIATED PROTEIN OF THE SYNAPSE"/>
    <property type="match status" value="1"/>
</dbReference>
<evidence type="ECO:0000256" key="5">
    <source>
        <dbReference type="SAM" id="MobiDB-lite"/>
    </source>
</evidence>
<dbReference type="SUPFAM" id="SSF48452">
    <property type="entry name" value="TPR-like"/>
    <property type="match status" value="1"/>
</dbReference>
<feature type="domain" description="RING-type" evidence="6">
    <location>
        <begin position="488"/>
        <end position="557"/>
    </location>
</feature>
<dbReference type="SUPFAM" id="SSF144232">
    <property type="entry name" value="HIT/MYND zinc finger-like"/>
    <property type="match status" value="1"/>
</dbReference>
<evidence type="ECO:0000313" key="9">
    <source>
        <dbReference type="Proteomes" id="UP001190700"/>
    </source>
</evidence>
<evidence type="ECO:0000259" key="7">
    <source>
        <dbReference type="PROSITE" id="PS50865"/>
    </source>
</evidence>
<protein>
    <submittedName>
        <fullName evidence="8">Uncharacterized protein</fullName>
    </submittedName>
</protein>
<feature type="region of interest" description="Disordered" evidence="5">
    <location>
        <begin position="191"/>
        <end position="225"/>
    </location>
</feature>
<feature type="compositionally biased region" description="Low complexity" evidence="5">
    <location>
        <begin position="84"/>
        <end position="94"/>
    </location>
</feature>
<dbReference type="PROSITE" id="PS01360">
    <property type="entry name" value="ZF_MYND_1"/>
    <property type="match status" value="1"/>
</dbReference>
<feature type="compositionally biased region" description="Polar residues" evidence="5">
    <location>
        <begin position="104"/>
        <end position="115"/>
    </location>
</feature>
<dbReference type="InterPro" id="IPR052480">
    <property type="entry name" value="RAPsyn"/>
</dbReference>
<dbReference type="EMBL" id="LGRX02034025">
    <property type="protein sequence ID" value="KAK3239097.1"/>
    <property type="molecule type" value="Genomic_DNA"/>
</dbReference>
<dbReference type="Proteomes" id="UP001190700">
    <property type="component" value="Unassembled WGS sequence"/>
</dbReference>
<dbReference type="PROSITE" id="PS50089">
    <property type="entry name" value="ZF_RING_2"/>
    <property type="match status" value="1"/>
</dbReference>
<evidence type="ECO:0000256" key="4">
    <source>
        <dbReference type="PROSITE-ProRule" id="PRU00134"/>
    </source>
</evidence>
<dbReference type="GO" id="GO:0005737">
    <property type="term" value="C:cytoplasm"/>
    <property type="evidence" value="ECO:0007669"/>
    <property type="project" value="UniProtKB-ARBA"/>
</dbReference>
<feature type="region of interest" description="Disordered" evidence="5">
    <location>
        <begin position="499"/>
        <end position="521"/>
    </location>
</feature>
<dbReference type="Gene3D" id="6.10.140.2220">
    <property type="match status" value="1"/>
</dbReference>
<dbReference type="AlphaFoldDB" id="A0AAE0BP14"/>
<feature type="region of interest" description="Disordered" evidence="5">
    <location>
        <begin position="36"/>
        <end position="149"/>
    </location>
</feature>
<dbReference type="SMART" id="SM00184">
    <property type="entry name" value="RING"/>
    <property type="match status" value="1"/>
</dbReference>
<evidence type="ECO:0000256" key="2">
    <source>
        <dbReference type="ARBA" id="ARBA00022771"/>
    </source>
</evidence>
<dbReference type="InterPro" id="IPR011990">
    <property type="entry name" value="TPR-like_helical_dom_sf"/>
</dbReference>
<keyword evidence="1" id="KW-0479">Metal-binding</keyword>
<keyword evidence="9" id="KW-1185">Reference proteome</keyword>
<accession>A0AAE0BP14</accession>
<keyword evidence="3" id="KW-0862">Zinc</keyword>
<comment type="caution">
    <text evidence="8">The sequence shown here is derived from an EMBL/GenBank/DDBJ whole genome shotgun (WGS) entry which is preliminary data.</text>
</comment>
<dbReference type="InterPro" id="IPR002893">
    <property type="entry name" value="Znf_MYND"/>
</dbReference>
<dbReference type="GO" id="GO:0033130">
    <property type="term" value="F:acetylcholine receptor binding"/>
    <property type="evidence" value="ECO:0007669"/>
    <property type="project" value="TreeGrafter"/>
</dbReference>
<dbReference type="Gene3D" id="1.25.40.10">
    <property type="entry name" value="Tetratricopeptide repeat domain"/>
    <property type="match status" value="1"/>
</dbReference>
<keyword evidence="2 4" id="KW-0863">Zinc-finger</keyword>
<dbReference type="PANTHER" id="PTHR46574">
    <property type="entry name" value="43 KDA RECEPTOR-ASSOCIATED PROTEIN OF THE SYNAPSE"/>
    <property type="match status" value="1"/>
</dbReference>
<dbReference type="InterPro" id="IPR013083">
    <property type="entry name" value="Znf_RING/FYVE/PHD"/>
</dbReference>
<organism evidence="8 9">
    <name type="scientific">Cymbomonas tetramitiformis</name>
    <dbReference type="NCBI Taxonomy" id="36881"/>
    <lineage>
        <taxon>Eukaryota</taxon>
        <taxon>Viridiplantae</taxon>
        <taxon>Chlorophyta</taxon>
        <taxon>Pyramimonadophyceae</taxon>
        <taxon>Pyramimonadales</taxon>
        <taxon>Pyramimonadaceae</taxon>
        <taxon>Cymbomonas</taxon>
    </lineage>
</organism>
<feature type="domain" description="MYND-type" evidence="7">
    <location>
        <begin position="158"/>
        <end position="195"/>
    </location>
</feature>
<feature type="compositionally biased region" description="Basic and acidic residues" evidence="5">
    <location>
        <begin position="37"/>
        <end position="64"/>
    </location>
</feature>
<name>A0AAE0BP14_9CHLO</name>
<dbReference type="PROSITE" id="PS50865">
    <property type="entry name" value="ZF_MYND_2"/>
    <property type="match status" value="1"/>
</dbReference>
<evidence type="ECO:0000259" key="6">
    <source>
        <dbReference type="PROSITE" id="PS50089"/>
    </source>
</evidence>
<gene>
    <name evidence="8" type="ORF">CYMTET_50949</name>
</gene>
<evidence type="ECO:0000256" key="3">
    <source>
        <dbReference type="ARBA" id="ARBA00022833"/>
    </source>
</evidence>
<sequence>MSLGRSLLPKVLIALLGAFVFRKRIRNQFSKLRRFRSRTEPSKGTEETEPSKDTEETEPSKDTEEQNVLPVDAEAARPQLASNPADPSEIAASPSPIPPVQPQLVASSVTETSENAGIGESAHRSPSHEAADVSQPTSSTYPTAQHRDNDSTRVVAYCAMCGQAGARMRCTQCKKVHFCNRDCQRKLWPKHREHCKRAGPEAESKPVSKQSKGSETAPVSSAESQAMIQNKMQTGLELISRGKYREAVQVYDEIWNFSREHDIRADLAQCESMLGLAHRSLGNSEGALRWFQASLSTAQQMGQVGLEVEARISLSSHFRQQNDLKTALEHLERAKVMAENTGNIAQQASVQGHLGQLCMSSDKNAALRHFEQSAKFRTKQVEQSRTPAIRSEAHRSLITALINYAGIVYSIEGVHAAMDHYLRALGLCDEVNVDGKVIVHLPHVASLLAQIANMCEDDPDRAAQGAGYRSRLKRMIHQDFGRSVSDTCSICLKSLEGDDGDGEAPHQNPLQNQDSDGGNCHMMPRRTKVTVLSCLHMFHKECCEQWSAVKSTCPECNTKMPLYD</sequence>